<comment type="catalytic activity">
    <reaction evidence="9">
        <text>RNA(n) + a ribonucleoside 5'-triphosphate = RNA(n+1) + diphosphate</text>
        <dbReference type="Rhea" id="RHEA:21248"/>
        <dbReference type="Rhea" id="RHEA-COMP:14527"/>
        <dbReference type="Rhea" id="RHEA-COMP:17342"/>
        <dbReference type="ChEBI" id="CHEBI:33019"/>
        <dbReference type="ChEBI" id="CHEBI:61557"/>
        <dbReference type="ChEBI" id="CHEBI:140395"/>
        <dbReference type="EC" id="2.7.7.6"/>
    </reaction>
</comment>
<dbReference type="EMBL" id="CDRZ01000244">
    <property type="protein sequence ID" value="CEO89403.1"/>
    <property type="molecule type" value="Genomic_DNA"/>
</dbReference>
<dbReference type="EC" id="2.7.7.6" evidence="2"/>
<evidence type="ECO:0000256" key="5">
    <source>
        <dbReference type="ARBA" id="ARBA00022679"/>
    </source>
</evidence>
<dbReference type="GO" id="GO:0000428">
    <property type="term" value="C:DNA-directed RNA polymerase complex"/>
    <property type="evidence" value="ECO:0007669"/>
    <property type="project" value="UniProtKB-KW"/>
</dbReference>
<evidence type="ECO:0000256" key="6">
    <source>
        <dbReference type="ARBA" id="ARBA00022695"/>
    </source>
</evidence>
<dbReference type="GO" id="GO:0003677">
    <property type="term" value="F:DNA binding"/>
    <property type="evidence" value="ECO:0007669"/>
    <property type="project" value="InterPro"/>
</dbReference>
<dbReference type="SUPFAM" id="SSF63562">
    <property type="entry name" value="RPB6/omega subunit-like"/>
    <property type="match status" value="1"/>
</dbReference>
<gene>
    <name evidence="10" type="ORF">SSCH_470031</name>
</gene>
<name>A0A0B7MMD7_9FIRM</name>
<dbReference type="Pfam" id="PF01192">
    <property type="entry name" value="RNA_pol_Rpb6"/>
    <property type="match status" value="1"/>
</dbReference>
<comment type="similarity">
    <text evidence="1">Belongs to the RNA polymerase subunit omega family.</text>
</comment>
<keyword evidence="11" id="KW-1185">Reference proteome</keyword>
<dbReference type="InterPro" id="IPR006110">
    <property type="entry name" value="Pol_omega/Rpo6/RPB6"/>
</dbReference>
<proteinExistence type="inferred from homology"/>
<reference evidence="11" key="1">
    <citation type="submission" date="2015-01" db="EMBL/GenBank/DDBJ databases">
        <authorList>
            <person name="Manzoor Shahid"/>
            <person name="Zubair Saima"/>
        </authorList>
    </citation>
    <scope>NUCLEOTIDE SEQUENCE [LARGE SCALE GENOMIC DNA]</scope>
    <source>
        <strain evidence="11">Sp3</strain>
    </source>
</reference>
<dbReference type="InterPro" id="IPR003716">
    <property type="entry name" value="DNA-dir_RNA_pol_omega"/>
</dbReference>
<evidence type="ECO:0000256" key="8">
    <source>
        <dbReference type="ARBA" id="ARBA00029924"/>
    </source>
</evidence>
<evidence type="ECO:0000256" key="4">
    <source>
        <dbReference type="ARBA" id="ARBA00022478"/>
    </source>
</evidence>
<dbReference type="Proteomes" id="UP000046155">
    <property type="component" value="Unassembled WGS sequence"/>
</dbReference>
<dbReference type="Gene3D" id="3.90.940.10">
    <property type="match status" value="1"/>
</dbReference>
<evidence type="ECO:0000313" key="11">
    <source>
        <dbReference type="Proteomes" id="UP000046155"/>
    </source>
</evidence>
<keyword evidence="4 10" id="KW-0240">DNA-directed RNA polymerase</keyword>
<evidence type="ECO:0000256" key="7">
    <source>
        <dbReference type="ARBA" id="ARBA00023163"/>
    </source>
</evidence>
<dbReference type="RefSeq" id="WP_269746182.1">
    <property type="nucleotide sequence ID" value="NZ_CDRZ01000244.1"/>
</dbReference>
<sequence length="37" mass="4263">MKQPSFDLLLDKVESKYELVVAAAKRARVLTENKQWG</sequence>
<dbReference type="GO" id="GO:0003899">
    <property type="term" value="F:DNA-directed RNA polymerase activity"/>
    <property type="evidence" value="ECO:0007669"/>
    <property type="project" value="UniProtKB-EC"/>
</dbReference>
<keyword evidence="6 10" id="KW-0548">Nucleotidyltransferase</keyword>
<dbReference type="AlphaFoldDB" id="A0A0B7MMD7"/>
<evidence type="ECO:0000256" key="3">
    <source>
        <dbReference type="ARBA" id="ARBA00013725"/>
    </source>
</evidence>
<dbReference type="GO" id="GO:0006351">
    <property type="term" value="P:DNA-templated transcription"/>
    <property type="evidence" value="ECO:0007669"/>
    <property type="project" value="InterPro"/>
</dbReference>
<protein>
    <recommendedName>
        <fullName evidence="3">DNA-directed RNA polymerase subunit omega</fullName>
        <ecNumber evidence="2">2.7.7.6</ecNumber>
    </recommendedName>
    <alternativeName>
        <fullName evidence="8">Transcriptase subunit omega</fullName>
    </alternativeName>
</protein>
<dbReference type="InterPro" id="IPR036161">
    <property type="entry name" value="RPB6/omega-like_sf"/>
</dbReference>
<evidence type="ECO:0000256" key="2">
    <source>
        <dbReference type="ARBA" id="ARBA00012418"/>
    </source>
</evidence>
<organism evidence="10 11">
    <name type="scientific">Syntrophaceticus schinkii</name>
    <dbReference type="NCBI Taxonomy" id="499207"/>
    <lineage>
        <taxon>Bacteria</taxon>
        <taxon>Bacillati</taxon>
        <taxon>Bacillota</taxon>
        <taxon>Clostridia</taxon>
        <taxon>Thermoanaerobacterales</taxon>
        <taxon>Thermoanaerobacterales Family III. Incertae Sedis</taxon>
        <taxon>Syntrophaceticus</taxon>
    </lineage>
</organism>
<evidence type="ECO:0000313" key="10">
    <source>
        <dbReference type="EMBL" id="CEO89403.1"/>
    </source>
</evidence>
<evidence type="ECO:0000256" key="9">
    <source>
        <dbReference type="ARBA" id="ARBA00048552"/>
    </source>
</evidence>
<dbReference type="NCBIfam" id="TIGR00690">
    <property type="entry name" value="rpoZ"/>
    <property type="match status" value="1"/>
</dbReference>
<keyword evidence="5 10" id="KW-0808">Transferase</keyword>
<accession>A0A0B7MMD7</accession>
<evidence type="ECO:0000256" key="1">
    <source>
        <dbReference type="ARBA" id="ARBA00006711"/>
    </source>
</evidence>
<keyword evidence="7" id="KW-0804">Transcription</keyword>